<evidence type="ECO:0008006" key="4">
    <source>
        <dbReference type="Google" id="ProtNLM"/>
    </source>
</evidence>
<reference evidence="2 3" key="1">
    <citation type="journal article" date="2016" name="Nat. Commun.">
        <title>Thousands of microbial genomes shed light on interconnected biogeochemical processes in an aquifer system.</title>
        <authorList>
            <person name="Anantharaman K."/>
            <person name="Brown C.T."/>
            <person name="Hug L.A."/>
            <person name="Sharon I."/>
            <person name="Castelle C.J."/>
            <person name="Probst A.J."/>
            <person name="Thomas B.C."/>
            <person name="Singh A."/>
            <person name="Wilkins M.J."/>
            <person name="Karaoz U."/>
            <person name="Brodie E.L."/>
            <person name="Williams K.H."/>
            <person name="Hubbard S.S."/>
            <person name="Banfield J.F."/>
        </authorList>
    </citation>
    <scope>NUCLEOTIDE SEQUENCE [LARGE SCALE GENOMIC DNA]</scope>
</reference>
<sequence length="122" mass="13262">MRPFTRGVFIAAGSLCLGLGVLGIFLPVLPTTPFLLLTAVCYAHGSRKLHDWLLATRLGAYIRAWRTEGGIPLRLKIAVLAVMTVVITTTAVFFVEALWLRILLGVVLVAVSIHILTIPTAR</sequence>
<evidence type="ECO:0000313" key="3">
    <source>
        <dbReference type="Proteomes" id="UP000177187"/>
    </source>
</evidence>
<comment type="caution">
    <text evidence="2">The sequence shown here is derived from an EMBL/GenBank/DDBJ whole genome shotgun (WGS) entry which is preliminary data.</text>
</comment>
<evidence type="ECO:0000256" key="1">
    <source>
        <dbReference type="SAM" id="Phobius"/>
    </source>
</evidence>
<protein>
    <recommendedName>
        <fullName evidence="4">DUF454 domain-containing protein</fullName>
    </recommendedName>
</protein>
<dbReference type="Proteomes" id="UP000177187">
    <property type="component" value="Unassembled WGS sequence"/>
</dbReference>
<dbReference type="EMBL" id="MFAF01000151">
    <property type="protein sequence ID" value="OGD71425.1"/>
    <property type="molecule type" value="Genomic_DNA"/>
</dbReference>
<keyword evidence="1" id="KW-0472">Membrane</keyword>
<dbReference type="Pfam" id="PF04304">
    <property type="entry name" value="DUF454"/>
    <property type="match status" value="1"/>
</dbReference>
<feature type="transmembrane region" description="Helical" evidence="1">
    <location>
        <begin position="7"/>
        <end position="29"/>
    </location>
</feature>
<keyword evidence="1" id="KW-1133">Transmembrane helix</keyword>
<dbReference type="AlphaFoldDB" id="A0A1F5EVL5"/>
<dbReference type="STRING" id="1817816.A2Y64_07185"/>
<dbReference type="GO" id="GO:0005886">
    <property type="term" value="C:plasma membrane"/>
    <property type="evidence" value="ECO:0007669"/>
    <property type="project" value="TreeGrafter"/>
</dbReference>
<feature type="transmembrane region" description="Helical" evidence="1">
    <location>
        <begin position="101"/>
        <end position="121"/>
    </location>
</feature>
<evidence type="ECO:0000313" key="2">
    <source>
        <dbReference type="EMBL" id="OGD71425.1"/>
    </source>
</evidence>
<feature type="transmembrane region" description="Helical" evidence="1">
    <location>
        <begin position="77"/>
        <end position="95"/>
    </location>
</feature>
<dbReference type="InterPro" id="IPR007401">
    <property type="entry name" value="DUF454"/>
</dbReference>
<accession>A0A1F5EVL5</accession>
<proteinExistence type="predicted"/>
<dbReference type="PANTHER" id="PTHR35813:SF1">
    <property type="entry name" value="INNER MEMBRANE PROTEIN YBAN"/>
    <property type="match status" value="1"/>
</dbReference>
<dbReference type="PIRSF" id="PIRSF016789">
    <property type="entry name" value="DUF454"/>
    <property type="match status" value="1"/>
</dbReference>
<name>A0A1F5EVL5_9BACT</name>
<gene>
    <name evidence="2" type="ORF">A2Y64_07185</name>
</gene>
<keyword evidence="1" id="KW-0812">Transmembrane</keyword>
<dbReference type="PANTHER" id="PTHR35813">
    <property type="entry name" value="INNER MEMBRANE PROTEIN YBAN"/>
    <property type="match status" value="1"/>
</dbReference>
<organism evidence="2 3">
    <name type="scientific">Candidatus Coatesbacteria bacterium RBG_13_66_14</name>
    <dbReference type="NCBI Taxonomy" id="1817816"/>
    <lineage>
        <taxon>Bacteria</taxon>
        <taxon>Candidatus Coatesiibacteriota</taxon>
    </lineage>
</organism>